<evidence type="ECO:0000313" key="6">
    <source>
        <dbReference type="EMBL" id="GGD99764.1"/>
    </source>
</evidence>
<evidence type="ECO:0000256" key="1">
    <source>
        <dbReference type="ARBA" id="ARBA00004167"/>
    </source>
</evidence>
<dbReference type="PANTHER" id="PTHR36985:SF1">
    <property type="entry name" value="TRANSLOCATION AND ASSEMBLY MODULE SUBUNIT TAMB"/>
    <property type="match status" value="1"/>
</dbReference>
<reference evidence="6" key="2">
    <citation type="submission" date="2020-09" db="EMBL/GenBank/DDBJ databases">
        <authorList>
            <person name="Sun Q."/>
            <person name="Zhou Y."/>
        </authorList>
    </citation>
    <scope>NUCLEOTIDE SEQUENCE</scope>
    <source>
        <strain evidence="6">CGMCC 1.15367</strain>
    </source>
</reference>
<dbReference type="EMBL" id="BMIQ01000002">
    <property type="protein sequence ID" value="GGD99764.1"/>
    <property type="molecule type" value="Genomic_DNA"/>
</dbReference>
<keyword evidence="2" id="KW-0812">Transmembrane</keyword>
<keyword evidence="7" id="KW-1185">Reference proteome</keyword>
<accession>A0A917E464</accession>
<dbReference type="Pfam" id="PF04357">
    <property type="entry name" value="TamB"/>
    <property type="match status" value="1"/>
</dbReference>
<evidence type="ECO:0000259" key="5">
    <source>
        <dbReference type="Pfam" id="PF04357"/>
    </source>
</evidence>
<feature type="domain" description="Translocation and assembly module TamB C-terminal" evidence="5">
    <location>
        <begin position="1746"/>
        <end position="2088"/>
    </location>
</feature>
<evidence type="ECO:0000256" key="2">
    <source>
        <dbReference type="ARBA" id="ARBA00022692"/>
    </source>
</evidence>
<keyword evidence="3" id="KW-1133">Transmembrane helix</keyword>
<organism evidence="6 7">
    <name type="scientific">Aureimonas endophytica</name>
    <dbReference type="NCBI Taxonomy" id="2027858"/>
    <lineage>
        <taxon>Bacteria</taxon>
        <taxon>Pseudomonadati</taxon>
        <taxon>Pseudomonadota</taxon>
        <taxon>Alphaproteobacteria</taxon>
        <taxon>Hyphomicrobiales</taxon>
        <taxon>Aurantimonadaceae</taxon>
        <taxon>Aureimonas</taxon>
    </lineage>
</organism>
<name>A0A917E464_9HYPH</name>
<gene>
    <name evidence="6" type="ORF">GCM10011390_18190</name>
</gene>
<comment type="caution">
    <text evidence="6">The sequence shown here is derived from an EMBL/GenBank/DDBJ whole genome shotgun (WGS) entry which is preliminary data.</text>
</comment>
<dbReference type="GO" id="GO:0097347">
    <property type="term" value="C:TAM protein secretion complex"/>
    <property type="evidence" value="ECO:0007669"/>
    <property type="project" value="TreeGrafter"/>
</dbReference>
<dbReference type="GO" id="GO:0009306">
    <property type="term" value="P:protein secretion"/>
    <property type="evidence" value="ECO:0007669"/>
    <property type="project" value="InterPro"/>
</dbReference>
<protein>
    <submittedName>
        <fullName evidence="6">Translocation/assembly module TamB</fullName>
    </submittedName>
</protein>
<evidence type="ECO:0000313" key="7">
    <source>
        <dbReference type="Proteomes" id="UP000644699"/>
    </source>
</evidence>
<comment type="subcellular location">
    <subcellularLocation>
        <location evidence="1">Membrane</location>
        <topology evidence="1">Single-pass membrane protein</topology>
    </subcellularLocation>
</comment>
<proteinExistence type="predicted"/>
<dbReference type="PANTHER" id="PTHR36985">
    <property type="entry name" value="TRANSLOCATION AND ASSEMBLY MODULE SUBUNIT TAMB"/>
    <property type="match status" value="1"/>
</dbReference>
<keyword evidence="4" id="KW-0472">Membrane</keyword>
<evidence type="ECO:0000256" key="3">
    <source>
        <dbReference type="ARBA" id="ARBA00022989"/>
    </source>
</evidence>
<dbReference type="InterPro" id="IPR007452">
    <property type="entry name" value="TamB_C"/>
</dbReference>
<dbReference type="Proteomes" id="UP000644699">
    <property type="component" value="Unassembled WGS sequence"/>
</dbReference>
<reference evidence="6" key="1">
    <citation type="journal article" date="2014" name="Int. J. Syst. Evol. Microbiol.">
        <title>Complete genome sequence of Corynebacterium casei LMG S-19264T (=DSM 44701T), isolated from a smear-ripened cheese.</title>
        <authorList>
            <consortium name="US DOE Joint Genome Institute (JGI-PGF)"/>
            <person name="Walter F."/>
            <person name="Albersmeier A."/>
            <person name="Kalinowski J."/>
            <person name="Ruckert C."/>
        </authorList>
    </citation>
    <scope>NUCLEOTIDE SEQUENCE</scope>
    <source>
        <strain evidence="6">CGMCC 1.15367</strain>
    </source>
</reference>
<sequence>MMRAFRPVLALLLFCLAFTGLGMERAGAQEFIARQIENLVSTDSLKVKIDGLSGALSGNLRIASVTVADPKGTFLTARDLAMDWSPLAIVRSNVSVQSLTAGQIVLERLPELPPSPKDQAQSGGGLPNITADIQRLAITEFVLGEAIAGTRARLSMNAKLVLAADPTRLETNLDIERLDQPGRVSANILFAPADNRLDVKVAASEPAGGLVATLLKLPGAPPVQLTIDGAGPLSDFMANGALDVGGENAAMLTARVGDTPEGRRVSASLRVAAERFAPEIARPYLRGGAQLDANVLVRPDGVLGIDEAQLASQAVRLRATGTLDRAGPQTVLDLALDAPDGGAVPLRFGSGTGQTVIDVARLQGKLAGALAAANIDLSANLPQAGYGSYAARDLTLALTTRGFDLSNLAGPLQVEAQAASVAMPEGVGARFTQGRVAIAADGALGSNSLSLTNGRITTGAATAGIKGTAALDFSTFDLTLTSDFQTLALSAALVPLAGERTALSGRVLRDANGTLAAQDLSVKGSGLTIAGSARLGDGTVEADVKGTVDVPQSDKAAVSGKADFALQAKGPSAAPDVDLMLDSQGLRVNGRELADLRASARGTFTGANAAGKVEISGTLDGAPLSGGARLATLPSGERRISDLAIRQGPNTVMGDLTITTGAVPTGRLDVAVEDVGPLAALALQQASGDLKGRIDLKVEGDDRPVAAVDLTSTRLLAAGNTLTGASLKLAIADYLGKPLPRGTVRADGLQAGGIAVEGLVIDLSDAGQGTRFDLKARANGAPIEAGGVAAIAPTETSVALDRLSADIRDAAVALKSPARVTIANGVTTIAPLELGIGAGSLRAGGTAGATLALNLVLDRVPLAVANPFVTGLDASGTLTGEADLSGSAAAPQGRFRISGDAIETRQTRAGRLPAARLEGAGSYEGGILTLATARAELGSGSLAAEGRVGADLLDLRATLDKLPVALANGFVSGLDATGTISGRASATGTPARPEARFDIAGTGITAREVADAGVPPIELALAGSYAGSTLRLDQGRATIGNAFVEATGTAGETLDLEARLQDVPVALANGFVSGLKAAGSLSGTARVTGPAAQPNAVFDLSGSGITAEAVRQSGIAPGQLRLAGRFAEGTADLETAVLDFGEASLRASGKVGRVLDLDVQLGRFPVGLANAFVPGLEARGTLSGEAMAKGTLQDPNATFNLTGRDITAERIRASGIAPLTLDIAGRVANKTATIERGRLATGDAFLDLTGTAGEVVDLKLDIQRLPVGLANAFVPNLNAAGTLSGTARATGSLADPQANFELSGAGLTTRQLKAASLKPATLDVAGRYAQGSAEIASGQVAIGGGTLGLSGTVGRRLDLDLALDDLPVALANGFVEGLGASGRLSGSAKASGSLAAPEATFEIEGRSITTEKAKAAKLPLLSLDLSGRYADGTAEIGTARIAAGQGTIEAKGSVGQRLSIDATLARVPVALANAFVADLGVEGTLSGTARAEGSLSAPSARFDLRAETVSTRQTRAARTPALNAVAAGRFENGNVEIETGRVTVGGGVVELTGRAGRELDLDVAIRNLPASLASAAASGIDPTGTINGSARATGPAADPQARFDLNVAGLTLAQTRDAGIGPLAIRANGEFANKVLRLDTVLSGGGGLDFRANGTVGLAGTPDFDLRANGTAPLALANRILAEGGRSAQGTVRVDVAVTGTAAAPNVNGTISTAGASFTDTGANVSVRNIATTITLSGQTATISSFRANLAAGGTITAGGTLGLSNGFPADLSIRVADGRYADGELVAARLDAALTITGQLTGTPRLAGSIDVKRMDILVPSRFPTSLARIDVTRRNAPPRVAKQQRELFPPRKAGGGGGGIDLDIAFNAPSEIFVRGRGLDVQMGGSLRIQGSAAAPSITGGFDLTRGRLVILNKRLDFQSGRLGFTGGLIPLLDFVATSDSGDVTVNVTVTGPANDPSFSFSSSPALPQDEVLARLIFNQGTTNLSPLQIAQLAEAAAQLAGVGGSTGLLENLRSQIGVDDLDLRTTADGQTAVGVGKYLNDRTYLGVDSTGRASINIDIGKGLKASGAVTAKGGGEVGIFYEHEY</sequence>
<dbReference type="GO" id="GO:0005886">
    <property type="term" value="C:plasma membrane"/>
    <property type="evidence" value="ECO:0007669"/>
    <property type="project" value="InterPro"/>
</dbReference>
<dbReference type="RefSeq" id="WP_188907896.1">
    <property type="nucleotide sequence ID" value="NZ_BMIQ01000002.1"/>
</dbReference>
<evidence type="ECO:0000256" key="4">
    <source>
        <dbReference type="ARBA" id="ARBA00023136"/>
    </source>
</evidence>